<dbReference type="OrthoDB" id="5019680at2"/>
<feature type="transmembrane region" description="Helical" evidence="1">
    <location>
        <begin position="95"/>
        <end position="115"/>
    </location>
</feature>
<keyword evidence="1" id="KW-1133">Transmembrane helix</keyword>
<name>A0A371NSJ4_9MICO</name>
<feature type="transmembrane region" description="Helical" evidence="1">
    <location>
        <begin position="263"/>
        <end position="291"/>
    </location>
</feature>
<sequence>MSVHAPAHAPQQSNALAGTALGVVAVAGGIAPWIAGGGILPVQNLWRTDVQRFQMPFSLLPVSQYYATSMFVLIVMGGVFAGIARHVLARTWAAWPIALGVLIGHVVVVTQSFIADARGLDLDDTRAWWYLGGLLAGAIIAVGFAQVGYWLISRASSGPAALGIALAAVPFAAWIGMWAQLLSGPMGIPQGVLLSLRWLPAVVVGLALAWCGVMPATRLVVWLLGLSALWIVPAAFTAVQYALGSRVLAGDLSEMAAAGMQVFPAALAIGWLPVVVAAAIGIVGAAPAAILRRQRGYGTRH</sequence>
<keyword evidence="3" id="KW-1185">Reference proteome</keyword>
<keyword evidence="1" id="KW-0812">Transmembrane</keyword>
<comment type="caution">
    <text evidence="2">The sequence shown here is derived from an EMBL/GenBank/DDBJ whole genome shotgun (WGS) entry which is preliminary data.</text>
</comment>
<dbReference type="Proteomes" id="UP000262172">
    <property type="component" value="Unassembled WGS sequence"/>
</dbReference>
<feature type="transmembrane region" description="Helical" evidence="1">
    <location>
        <begin position="159"/>
        <end position="179"/>
    </location>
</feature>
<feature type="transmembrane region" description="Helical" evidence="1">
    <location>
        <begin position="220"/>
        <end position="243"/>
    </location>
</feature>
<feature type="transmembrane region" description="Helical" evidence="1">
    <location>
        <begin position="127"/>
        <end position="152"/>
    </location>
</feature>
<dbReference type="RefSeq" id="WP_116242464.1">
    <property type="nucleotide sequence ID" value="NZ_QUAB01000043.1"/>
</dbReference>
<gene>
    <name evidence="2" type="ORF">DY023_11460</name>
</gene>
<protein>
    <submittedName>
        <fullName evidence="2">Uncharacterized protein</fullName>
    </submittedName>
</protein>
<dbReference type="EMBL" id="QUAB01000043">
    <property type="protein sequence ID" value="REJ05181.1"/>
    <property type="molecule type" value="Genomic_DNA"/>
</dbReference>
<keyword evidence="1" id="KW-0472">Membrane</keyword>
<organism evidence="2 3">
    <name type="scientific">Microbacterium bovistercoris</name>
    <dbReference type="NCBI Taxonomy" id="2293570"/>
    <lineage>
        <taxon>Bacteria</taxon>
        <taxon>Bacillati</taxon>
        <taxon>Actinomycetota</taxon>
        <taxon>Actinomycetes</taxon>
        <taxon>Micrococcales</taxon>
        <taxon>Microbacteriaceae</taxon>
        <taxon>Microbacterium</taxon>
    </lineage>
</organism>
<feature type="transmembrane region" description="Helical" evidence="1">
    <location>
        <begin position="62"/>
        <end position="83"/>
    </location>
</feature>
<evidence type="ECO:0000256" key="1">
    <source>
        <dbReference type="SAM" id="Phobius"/>
    </source>
</evidence>
<feature type="transmembrane region" description="Helical" evidence="1">
    <location>
        <begin position="20"/>
        <end position="42"/>
    </location>
</feature>
<accession>A0A371NSJ4</accession>
<proteinExistence type="predicted"/>
<evidence type="ECO:0000313" key="2">
    <source>
        <dbReference type="EMBL" id="REJ05181.1"/>
    </source>
</evidence>
<reference evidence="2 3" key="1">
    <citation type="submission" date="2018-08" db="EMBL/GenBank/DDBJ databases">
        <title>Isolation, diversity and antifungal activity of Actinobacteria from cow dung.</title>
        <authorList>
            <person name="Ling L."/>
        </authorList>
    </citation>
    <scope>NUCLEOTIDE SEQUENCE [LARGE SCALE GENOMIC DNA]</scope>
    <source>
        <strain evidence="2 3">NEAU-LLE</strain>
    </source>
</reference>
<feature type="transmembrane region" description="Helical" evidence="1">
    <location>
        <begin position="191"/>
        <end position="213"/>
    </location>
</feature>
<dbReference type="AlphaFoldDB" id="A0A371NSJ4"/>
<evidence type="ECO:0000313" key="3">
    <source>
        <dbReference type="Proteomes" id="UP000262172"/>
    </source>
</evidence>